<dbReference type="PANTHER" id="PTHR16266:SF4">
    <property type="entry name" value="PH-INTERACTING PROTEIN"/>
    <property type="match status" value="1"/>
</dbReference>
<reference evidence="5" key="1">
    <citation type="submission" date="2018-06" db="EMBL/GenBank/DDBJ databases">
        <title>Genome assembly of Danube salmon.</title>
        <authorList>
            <person name="Macqueen D.J."/>
            <person name="Gundappa M.K."/>
        </authorList>
    </citation>
    <scope>NUCLEOTIDE SEQUENCE [LARGE SCALE GENOMIC DNA]</scope>
</reference>
<dbReference type="PROSITE" id="PS00678">
    <property type="entry name" value="WD_REPEATS_1"/>
    <property type="match status" value="1"/>
</dbReference>
<dbReference type="FunFam" id="2.130.10.10:FF:000222">
    <property type="entry name" value="Bromodomain and WD repeat domain containing 3"/>
    <property type="match status" value="1"/>
</dbReference>
<evidence type="ECO:0000256" key="1">
    <source>
        <dbReference type="ARBA" id="ARBA00022574"/>
    </source>
</evidence>
<dbReference type="PANTHER" id="PTHR16266">
    <property type="entry name" value="WD REPEAT DOMAIN 9"/>
    <property type="match status" value="1"/>
</dbReference>
<dbReference type="GO" id="GO:0005634">
    <property type="term" value="C:nucleus"/>
    <property type="evidence" value="ECO:0007669"/>
    <property type="project" value="TreeGrafter"/>
</dbReference>
<dbReference type="SMART" id="SM00320">
    <property type="entry name" value="WD40"/>
    <property type="match status" value="3"/>
</dbReference>
<dbReference type="Gene3D" id="2.130.10.10">
    <property type="entry name" value="YVTN repeat-like/Quinoprotein amine dehydrogenase"/>
    <property type="match status" value="1"/>
</dbReference>
<dbReference type="InterPro" id="IPR015943">
    <property type="entry name" value="WD40/YVTN_repeat-like_dom_sf"/>
</dbReference>
<dbReference type="GO" id="GO:0007010">
    <property type="term" value="P:cytoskeleton organization"/>
    <property type="evidence" value="ECO:0007669"/>
    <property type="project" value="TreeGrafter"/>
</dbReference>
<keyword evidence="2" id="KW-0677">Repeat</keyword>
<organism evidence="4 5">
    <name type="scientific">Hucho hucho</name>
    <name type="common">huchen</name>
    <dbReference type="NCBI Taxonomy" id="62062"/>
    <lineage>
        <taxon>Eukaryota</taxon>
        <taxon>Metazoa</taxon>
        <taxon>Chordata</taxon>
        <taxon>Craniata</taxon>
        <taxon>Vertebrata</taxon>
        <taxon>Euteleostomi</taxon>
        <taxon>Actinopterygii</taxon>
        <taxon>Neopterygii</taxon>
        <taxon>Teleostei</taxon>
        <taxon>Protacanthopterygii</taxon>
        <taxon>Salmoniformes</taxon>
        <taxon>Salmonidae</taxon>
        <taxon>Salmoninae</taxon>
        <taxon>Hucho</taxon>
    </lineage>
</organism>
<reference evidence="4" key="2">
    <citation type="submission" date="2025-08" db="UniProtKB">
        <authorList>
            <consortium name="Ensembl"/>
        </authorList>
    </citation>
    <scope>IDENTIFICATION</scope>
</reference>
<dbReference type="InterPro" id="IPR036322">
    <property type="entry name" value="WD40_repeat_dom_sf"/>
</dbReference>
<accession>A0A4W5PN47</accession>
<dbReference type="InterPro" id="IPR001680">
    <property type="entry name" value="WD40_rpt"/>
</dbReference>
<proteinExistence type="predicted"/>
<dbReference type="STRING" id="62062.ENSHHUP00000064882"/>
<name>A0A4W5PN47_9TELE</name>
<evidence type="ECO:0000256" key="3">
    <source>
        <dbReference type="PROSITE-ProRule" id="PRU00221"/>
    </source>
</evidence>
<protein>
    <submittedName>
        <fullName evidence="4">Uncharacterized protein</fullName>
    </submittedName>
</protein>
<feature type="repeat" description="WD" evidence="3">
    <location>
        <begin position="57"/>
        <end position="99"/>
    </location>
</feature>
<keyword evidence="1 3" id="KW-0853">WD repeat</keyword>
<sequence length="184" mass="20494">MMSCDRKCNPPPLEDKVTKLKVTMVAWDRHDNTVITAANNLTIKVWNSTTGNLIHILMGHEDEVFVLEPHPFDPRILFSAGHDGNAIIWDLDRGVKIRSYFNMIEGQGHGAVFDCKCSPDGQHFAATDSHGHLLIFGFGSSSKYDKVHTTTLLLLYYITTTTTTIPDQHVCILPSDSGPNVLPY</sequence>
<reference evidence="4" key="3">
    <citation type="submission" date="2025-09" db="UniProtKB">
        <authorList>
            <consortium name="Ensembl"/>
        </authorList>
    </citation>
    <scope>IDENTIFICATION</scope>
</reference>
<dbReference type="GO" id="GO:0006357">
    <property type="term" value="P:regulation of transcription by RNA polymerase II"/>
    <property type="evidence" value="ECO:0007669"/>
    <property type="project" value="TreeGrafter"/>
</dbReference>
<dbReference type="GO" id="GO:0008360">
    <property type="term" value="P:regulation of cell shape"/>
    <property type="evidence" value="ECO:0007669"/>
    <property type="project" value="TreeGrafter"/>
</dbReference>
<keyword evidence="5" id="KW-1185">Reference proteome</keyword>
<dbReference type="Pfam" id="PF00400">
    <property type="entry name" value="WD40"/>
    <property type="match status" value="3"/>
</dbReference>
<dbReference type="PROSITE" id="PS50082">
    <property type="entry name" value="WD_REPEATS_2"/>
    <property type="match status" value="2"/>
</dbReference>
<dbReference type="AlphaFoldDB" id="A0A4W5PN47"/>
<evidence type="ECO:0000256" key="2">
    <source>
        <dbReference type="ARBA" id="ARBA00022737"/>
    </source>
</evidence>
<dbReference type="GeneTree" id="ENSGT00950000183107"/>
<feature type="repeat" description="WD" evidence="3">
    <location>
        <begin position="22"/>
        <end position="56"/>
    </location>
</feature>
<dbReference type="Ensembl" id="ENSHHUT00000067087.1">
    <property type="protein sequence ID" value="ENSHHUP00000064882.1"/>
    <property type="gene ID" value="ENSHHUG00000038336.1"/>
</dbReference>
<evidence type="ECO:0000313" key="4">
    <source>
        <dbReference type="Ensembl" id="ENSHHUP00000064882.1"/>
    </source>
</evidence>
<dbReference type="InterPro" id="IPR019775">
    <property type="entry name" value="WD40_repeat_CS"/>
</dbReference>
<dbReference type="SUPFAM" id="SSF50978">
    <property type="entry name" value="WD40 repeat-like"/>
    <property type="match status" value="1"/>
</dbReference>
<dbReference type="Proteomes" id="UP000314982">
    <property type="component" value="Unassembled WGS sequence"/>
</dbReference>
<evidence type="ECO:0000313" key="5">
    <source>
        <dbReference type="Proteomes" id="UP000314982"/>
    </source>
</evidence>
<dbReference type="InterPro" id="IPR052060">
    <property type="entry name" value="Bromo_WD_repeat"/>
</dbReference>